<accession>A0A4S8K7L0</accession>
<evidence type="ECO:0000313" key="2">
    <source>
        <dbReference type="Proteomes" id="UP000317650"/>
    </source>
</evidence>
<reference evidence="1 2" key="1">
    <citation type="journal article" date="2019" name="Nat. Plants">
        <title>Genome sequencing of Musa balbisiana reveals subgenome evolution and function divergence in polyploid bananas.</title>
        <authorList>
            <person name="Yao X."/>
        </authorList>
    </citation>
    <scope>NUCLEOTIDE SEQUENCE [LARGE SCALE GENOMIC DNA]</scope>
    <source>
        <strain evidence="2">cv. DH-PKW</strain>
        <tissue evidence="1">Leaves</tissue>
    </source>
</reference>
<sequence>MQLGSICLSNGNCDAGLHCETCLANGNLRPRCTRIQPSDPKSKVLISSLLPPQLPILRCHPLHVW</sequence>
<organism evidence="1 2">
    <name type="scientific">Musa balbisiana</name>
    <name type="common">Banana</name>
    <dbReference type="NCBI Taxonomy" id="52838"/>
    <lineage>
        <taxon>Eukaryota</taxon>
        <taxon>Viridiplantae</taxon>
        <taxon>Streptophyta</taxon>
        <taxon>Embryophyta</taxon>
        <taxon>Tracheophyta</taxon>
        <taxon>Spermatophyta</taxon>
        <taxon>Magnoliopsida</taxon>
        <taxon>Liliopsida</taxon>
        <taxon>Zingiberales</taxon>
        <taxon>Musaceae</taxon>
        <taxon>Musa</taxon>
    </lineage>
</organism>
<protein>
    <submittedName>
        <fullName evidence="1">Uncharacterized protein</fullName>
    </submittedName>
</protein>
<dbReference type="EMBL" id="PYDT01000002">
    <property type="protein sequence ID" value="THU70950.1"/>
    <property type="molecule type" value="Genomic_DNA"/>
</dbReference>
<name>A0A4S8K7L0_MUSBA</name>
<evidence type="ECO:0000313" key="1">
    <source>
        <dbReference type="EMBL" id="THU70950.1"/>
    </source>
</evidence>
<dbReference type="Proteomes" id="UP000317650">
    <property type="component" value="Chromosome 8"/>
</dbReference>
<dbReference type="AlphaFoldDB" id="A0A4S8K7L0"/>
<dbReference type="STRING" id="52838.A0A4S8K7L0"/>
<comment type="caution">
    <text evidence="1">The sequence shown here is derived from an EMBL/GenBank/DDBJ whole genome shotgun (WGS) entry which is preliminary data.</text>
</comment>
<keyword evidence="2" id="KW-1185">Reference proteome</keyword>
<gene>
    <name evidence="1" type="ORF">C4D60_Mb08t30380</name>
</gene>
<proteinExistence type="predicted"/>